<comment type="caution">
    <text evidence="6">The sequence shown here is derived from an EMBL/GenBank/DDBJ whole genome shotgun (WGS) entry which is preliminary data.</text>
</comment>
<accession>A0A8K0NXP1</accession>
<dbReference type="SUPFAM" id="SSF57850">
    <property type="entry name" value="RING/U-box"/>
    <property type="match status" value="1"/>
</dbReference>
<evidence type="ECO:0000313" key="6">
    <source>
        <dbReference type="EMBL" id="KAG8225846.1"/>
    </source>
</evidence>
<organism evidence="6 7">
    <name type="scientific">Ladona fulva</name>
    <name type="common">Scarce chaser dragonfly</name>
    <name type="synonym">Libellula fulva</name>
    <dbReference type="NCBI Taxonomy" id="123851"/>
    <lineage>
        <taxon>Eukaryota</taxon>
        <taxon>Metazoa</taxon>
        <taxon>Ecdysozoa</taxon>
        <taxon>Arthropoda</taxon>
        <taxon>Hexapoda</taxon>
        <taxon>Insecta</taxon>
        <taxon>Pterygota</taxon>
        <taxon>Palaeoptera</taxon>
        <taxon>Odonata</taxon>
        <taxon>Epiprocta</taxon>
        <taxon>Anisoptera</taxon>
        <taxon>Libelluloidea</taxon>
        <taxon>Libellulidae</taxon>
        <taxon>Ladona</taxon>
    </lineage>
</organism>
<sequence>MAEGYNSRSYRLQEADERCFGRGGVNFHLGLGDSLARSGRLREAIGVYAYCCRRVGAFALSPDRLRHLAAALLEAVIGNRRSNSPIQTSPAHRGAKGGQGTTQSAGALAAASLPVPACFACPVCEGVLHQPVTASCGHTFCKKCLNNELGNLCVRCGHRLNVGWPLETNVLIKCLVEKWWSPELRAVQLRDEGNELFLRNQVEAALLKYDEAYRLGE</sequence>
<dbReference type="InterPro" id="IPR001841">
    <property type="entry name" value="Znf_RING"/>
</dbReference>
<keyword evidence="3" id="KW-0862">Zinc</keyword>
<dbReference type="Pfam" id="PF13445">
    <property type="entry name" value="zf-RING_UBOX"/>
    <property type="match status" value="1"/>
</dbReference>
<dbReference type="PANTHER" id="PTHR23327:SF42">
    <property type="entry name" value="LON PEPTIDASE N-TERMINAL DOMAIN AND RING FINGER PROTEIN C14F5.10C"/>
    <property type="match status" value="1"/>
</dbReference>
<dbReference type="GO" id="GO:0061630">
    <property type="term" value="F:ubiquitin protein ligase activity"/>
    <property type="evidence" value="ECO:0007669"/>
    <property type="project" value="TreeGrafter"/>
</dbReference>
<feature type="domain" description="RING-type" evidence="5">
    <location>
        <begin position="121"/>
        <end position="156"/>
    </location>
</feature>
<dbReference type="OrthoDB" id="264917at2759"/>
<evidence type="ECO:0000256" key="3">
    <source>
        <dbReference type="ARBA" id="ARBA00022833"/>
    </source>
</evidence>
<dbReference type="PROSITE" id="PS50089">
    <property type="entry name" value="ZF_RING_2"/>
    <property type="match status" value="1"/>
</dbReference>
<dbReference type="CDD" id="cd16513">
    <property type="entry name" value="RING-HC_LONFs_rpt1"/>
    <property type="match status" value="1"/>
</dbReference>
<dbReference type="PANTHER" id="PTHR23327">
    <property type="entry name" value="RING FINGER PROTEIN 127"/>
    <property type="match status" value="1"/>
</dbReference>
<proteinExistence type="predicted"/>
<dbReference type="Proteomes" id="UP000792457">
    <property type="component" value="Unassembled WGS sequence"/>
</dbReference>
<name>A0A8K0NXP1_LADFU</name>
<protein>
    <recommendedName>
        <fullName evidence="5">RING-type domain-containing protein</fullName>
    </recommendedName>
</protein>
<dbReference type="GO" id="GO:0008270">
    <property type="term" value="F:zinc ion binding"/>
    <property type="evidence" value="ECO:0007669"/>
    <property type="project" value="UniProtKB-KW"/>
</dbReference>
<dbReference type="InterPro" id="IPR027370">
    <property type="entry name" value="Znf-RING_euk"/>
</dbReference>
<dbReference type="InterPro" id="IPR013083">
    <property type="entry name" value="Znf_RING/FYVE/PHD"/>
</dbReference>
<gene>
    <name evidence="6" type="ORF">J437_LFUL004775</name>
</gene>
<dbReference type="AlphaFoldDB" id="A0A8K0NXP1"/>
<keyword evidence="1" id="KW-0479">Metal-binding</keyword>
<reference evidence="6" key="1">
    <citation type="submission" date="2013-04" db="EMBL/GenBank/DDBJ databases">
        <authorList>
            <person name="Qu J."/>
            <person name="Murali S.C."/>
            <person name="Bandaranaike D."/>
            <person name="Bellair M."/>
            <person name="Blankenburg K."/>
            <person name="Chao H."/>
            <person name="Dinh H."/>
            <person name="Doddapaneni H."/>
            <person name="Downs B."/>
            <person name="Dugan-Rocha S."/>
            <person name="Elkadiri S."/>
            <person name="Gnanaolivu R.D."/>
            <person name="Hernandez B."/>
            <person name="Javaid M."/>
            <person name="Jayaseelan J.C."/>
            <person name="Lee S."/>
            <person name="Li M."/>
            <person name="Ming W."/>
            <person name="Munidasa M."/>
            <person name="Muniz J."/>
            <person name="Nguyen L."/>
            <person name="Ongeri F."/>
            <person name="Osuji N."/>
            <person name="Pu L.-L."/>
            <person name="Puazo M."/>
            <person name="Qu C."/>
            <person name="Quiroz J."/>
            <person name="Raj R."/>
            <person name="Weissenberger G."/>
            <person name="Xin Y."/>
            <person name="Zou X."/>
            <person name="Han Y."/>
            <person name="Richards S."/>
            <person name="Worley K."/>
            <person name="Muzny D."/>
            <person name="Gibbs R."/>
        </authorList>
    </citation>
    <scope>NUCLEOTIDE SEQUENCE</scope>
    <source>
        <strain evidence="6">Sampled in the wild</strain>
    </source>
</reference>
<evidence type="ECO:0000259" key="5">
    <source>
        <dbReference type="PROSITE" id="PS50089"/>
    </source>
</evidence>
<evidence type="ECO:0000256" key="1">
    <source>
        <dbReference type="ARBA" id="ARBA00022723"/>
    </source>
</evidence>
<keyword evidence="2 4" id="KW-0863">Zinc-finger</keyword>
<dbReference type="EMBL" id="KZ308255">
    <property type="protein sequence ID" value="KAG8225846.1"/>
    <property type="molecule type" value="Genomic_DNA"/>
</dbReference>
<evidence type="ECO:0000256" key="4">
    <source>
        <dbReference type="PROSITE-ProRule" id="PRU00175"/>
    </source>
</evidence>
<evidence type="ECO:0000313" key="7">
    <source>
        <dbReference type="Proteomes" id="UP000792457"/>
    </source>
</evidence>
<keyword evidence="7" id="KW-1185">Reference proteome</keyword>
<dbReference type="SMART" id="SM00184">
    <property type="entry name" value="RING"/>
    <property type="match status" value="1"/>
</dbReference>
<dbReference type="PROSITE" id="PS00518">
    <property type="entry name" value="ZF_RING_1"/>
    <property type="match status" value="1"/>
</dbReference>
<evidence type="ECO:0000256" key="2">
    <source>
        <dbReference type="ARBA" id="ARBA00022771"/>
    </source>
</evidence>
<reference evidence="6" key="2">
    <citation type="submission" date="2017-10" db="EMBL/GenBank/DDBJ databases">
        <title>Ladona fulva Genome sequencing and assembly.</title>
        <authorList>
            <person name="Murali S."/>
            <person name="Richards S."/>
            <person name="Bandaranaike D."/>
            <person name="Bellair M."/>
            <person name="Blankenburg K."/>
            <person name="Chao H."/>
            <person name="Dinh H."/>
            <person name="Doddapaneni H."/>
            <person name="Dugan-Rocha S."/>
            <person name="Elkadiri S."/>
            <person name="Gnanaolivu R."/>
            <person name="Hernandez B."/>
            <person name="Skinner E."/>
            <person name="Javaid M."/>
            <person name="Lee S."/>
            <person name="Li M."/>
            <person name="Ming W."/>
            <person name="Munidasa M."/>
            <person name="Muniz J."/>
            <person name="Nguyen L."/>
            <person name="Hughes D."/>
            <person name="Osuji N."/>
            <person name="Pu L.-L."/>
            <person name="Puazo M."/>
            <person name="Qu C."/>
            <person name="Quiroz J."/>
            <person name="Raj R."/>
            <person name="Weissenberger G."/>
            <person name="Xin Y."/>
            <person name="Zou X."/>
            <person name="Han Y."/>
            <person name="Worley K."/>
            <person name="Muzny D."/>
            <person name="Gibbs R."/>
        </authorList>
    </citation>
    <scope>NUCLEOTIDE SEQUENCE</scope>
    <source>
        <strain evidence="6">Sampled in the wild</strain>
    </source>
</reference>
<dbReference type="InterPro" id="IPR017907">
    <property type="entry name" value="Znf_RING_CS"/>
</dbReference>
<dbReference type="Gene3D" id="3.30.40.10">
    <property type="entry name" value="Zinc/RING finger domain, C3HC4 (zinc finger)"/>
    <property type="match status" value="1"/>
</dbReference>